<evidence type="ECO:0000256" key="3">
    <source>
        <dbReference type="ARBA" id="ARBA00011245"/>
    </source>
</evidence>
<evidence type="ECO:0000313" key="16">
    <source>
        <dbReference type="EMBL" id="KIC73919.1"/>
    </source>
</evidence>
<dbReference type="PROSITE" id="PS00178">
    <property type="entry name" value="AA_TRNA_LIGASE_I"/>
    <property type="match status" value="1"/>
</dbReference>
<dbReference type="Gene3D" id="1.10.730.10">
    <property type="entry name" value="Isoleucyl-tRNA Synthetase, Domain 1"/>
    <property type="match status" value="1"/>
</dbReference>
<dbReference type="FunFam" id="1.10.730.10:FF:000006">
    <property type="entry name" value="Arginyl-tRNA synthetase 2, mitochondrial"/>
    <property type="match status" value="1"/>
</dbReference>
<dbReference type="InterPro" id="IPR001412">
    <property type="entry name" value="aa-tRNA-synth_I_CS"/>
</dbReference>
<evidence type="ECO:0000256" key="7">
    <source>
        <dbReference type="ARBA" id="ARBA00022840"/>
    </source>
</evidence>
<dbReference type="GO" id="GO:0005524">
    <property type="term" value="F:ATP binding"/>
    <property type="evidence" value="ECO:0007669"/>
    <property type="project" value="UniProtKB-UniRule"/>
</dbReference>
<feature type="short sequence motif" description="'HIGH' region" evidence="11">
    <location>
        <begin position="135"/>
        <end position="145"/>
    </location>
</feature>
<evidence type="ECO:0000259" key="15">
    <source>
        <dbReference type="SMART" id="SM01016"/>
    </source>
</evidence>
<dbReference type="Pfam" id="PF05746">
    <property type="entry name" value="DALR_1"/>
    <property type="match status" value="1"/>
</dbReference>
<evidence type="ECO:0000256" key="4">
    <source>
        <dbReference type="ARBA" id="ARBA00022490"/>
    </source>
</evidence>
<evidence type="ECO:0000259" key="14">
    <source>
        <dbReference type="SMART" id="SM00836"/>
    </source>
</evidence>
<dbReference type="InterPro" id="IPR036695">
    <property type="entry name" value="Arg-tRNA-synth_N_sf"/>
</dbReference>
<keyword evidence="5 11" id="KW-0436">Ligase</keyword>
<feature type="domain" description="Arginyl tRNA synthetase N-terminal" evidence="15">
    <location>
        <begin position="11"/>
        <end position="99"/>
    </location>
</feature>
<comment type="catalytic activity">
    <reaction evidence="10 11">
        <text>tRNA(Arg) + L-arginine + ATP = L-arginyl-tRNA(Arg) + AMP + diphosphate</text>
        <dbReference type="Rhea" id="RHEA:20301"/>
        <dbReference type="Rhea" id="RHEA-COMP:9658"/>
        <dbReference type="Rhea" id="RHEA-COMP:9673"/>
        <dbReference type="ChEBI" id="CHEBI:30616"/>
        <dbReference type="ChEBI" id="CHEBI:32682"/>
        <dbReference type="ChEBI" id="CHEBI:33019"/>
        <dbReference type="ChEBI" id="CHEBI:78442"/>
        <dbReference type="ChEBI" id="CHEBI:78513"/>
        <dbReference type="ChEBI" id="CHEBI:456215"/>
        <dbReference type="EC" id="6.1.1.19"/>
    </reaction>
</comment>
<evidence type="ECO:0000256" key="2">
    <source>
        <dbReference type="ARBA" id="ARBA00005594"/>
    </source>
</evidence>
<dbReference type="GO" id="GO:0006420">
    <property type="term" value="P:arginyl-tRNA aminoacylation"/>
    <property type="evidence" value="ECO:0007669"/>
    <property type="project" value="UniProtKB-UniRule"/>
</dbReference>
<dbReference type="AlphaFoldDB" id="A0A0C1H988"/>
<dbReference type="EMBL" id="JSAN01000017">
    <property type="protein sequence ID" value="KIC73919.1"/>
    <property type="molecule type" value="Genomic_DNA"/>
</dbReference>
<dbReference type="FunFam" id="3.40.50.620:FF:000030">
    <property type="entry name" value="Arginine--tRNA ligase"/>
    <property type="match status" value="1"/>
</dbReference>
<dbReference type="InterPro" id="IPR008909">
    <property type="entry name" value="DALR_anticod-bd"/>
</dbReference>
<dbReference type="InterPro" id="IPR001278">
    <property type="entry name" value="Arg-tRNA-ligase"/>
</dbReference>
<protein>
    <recommendedName>
        <fullName evidence="11">Arginine--tRNA ligase</fullName>
        <ecNumber evidence="11">6.1.1.19</ecNumber>
    </recommendedName>
    <alternativeName>
        <fullName evidence="11">Arginyl-tRNA synthetase</fullName>
        <shortName evidence="11">ArgRS</shortName>
    </alternativeName>
</protein>
<evidence type="ECO:0000256" key="12">
    <source>
        <dbReference type="RuleBase" id="RU363038"/>
    </source>
</evidence>
<dbReference type="SMART" id="SM01016">
    <property type="entry name" value="Arg_tRNA_synt_N"/>
    <property type="match status" value="1"/>
</dbReference>
<comment type="subunit">
    <text evidence="3 11">Monomer.</text>
</comment>
<dbReference type="InterPro" id="IPR005148">
    <property type="entry name" value="Arg-tRNA-synth_N"/>
</dbReference>
<comment type="similarity">
    <text evidence="2 11 12">Belongs to the class-I aminoacyl-tRNA synthetase family.</text>
</comment>
<dbReference type="SUPFAM" id="SSF52374">
    <property type="entry name" value="Nucleotidylyl transferase"/>
    <property type="match status" value="1"/>
</dbReference>
<dbReference type="PANTHER" id="PTHR11956:SF5">
    <property type="entry name" value="ARGININE--TRNA LIGASE, CYTOPLASMIC"/>
    <property type="match status" value="1"/>
</dbReference>
<sequence>MILTIMHTLLSVLANLFQQATANAFPDLSVLDPNFQPEITPSTQEKFGHYQFNSAMKLAKLLKKNPRQVAEAIVNQLTNSLPPLSKIEIAGPGFINMTFSTDFLSKNLDILLRDAHFGIPFPEKPEKIIIDFSSPNVAKEMHVGHLRSTVIGDSLARLFEFLGHHVIRLNHLGDWGTAFGMLIAYMKEEVPNVLSGEQKTDLTHLVSWYRSSKKKFDEEPEFKRRAQLEVVALQQGEQKAREAWQMICEISQKAYQEIYQLLDVKIIDRGESFYNPFLPNIVSDLEKKGLVKISDGAKCIFLEGFQNREGENLPLMIQKSDGGYNYDTTDMAAIYHRIYHEKGDRLIYITDAGQATHFQMIFKAAEKAKYLDTTQIRVDHVPFGLVLGTDGKKFRTRSGETEKLIDLLRTAINCADKILSEKNPEMEESERRHLAKSLGIGAIKYADLSCNRVGDYTFSYDRMLRFEGNTAAFLMYAYVRIAGIKRRLKANLPAVLENTHINLEHSTEIELGLHILRFHETLNLMANDLLPNRLTDYLYTLAEKFNAFFRDCRVEGTPQQNTRLLLCEATAKVLKQGLTILGLTTVDKM</sequence>
<dbReference type="InterPro" id="IPR009080">
    <property type="entry name" value="tRNAsynth_Ia_anticodon-bd"/>
</dbReference>
<feature type="domain" description="DALR anticodon binding" evidence="14">
    <location>
        <begin position="474"/>
        <end position="589"/>
    </location>
</feature>
<dbReference type="Gene3D" id="3.40.50.620">
    <property type="entry name" value="HUPs"/>
    <property type="match status" value="1"/>
</dbReference>
<dbReference type="PRINTS" id="PR01038">
    <property type="entry name" value="TRNASYNTHARG"/>
</dbReference>
<organism evidence="16 17">
    <name type="scientific">Candidatus Protochlamydia amoebophila</name>
    <dbReference type="NCBI Taxonomy" id="362787"/>
    <lineage>
        <taxon>Bacteria</taxon>
        <taxon>Pseudomonadati</taxon>
        <taxon>Chlamydiota</taxon>
        <taxon>Chlamydiia</taxon>
        <taxon>Parachlamydiales</taxon>
        <taxon>Parachlamydiaceae</taxon>
        <taxon>Candidatus Protochlamydia</taxon>
    </lineage>
</organism>
<dbReference type="Gene3D" id="3.30.1360.70">
    <property type="entry name" value="Arginyl tRNA synthetase N-terminal domain"/>
    <property type="match status" value="1"/>
</dbReference>
<keyword evidence="13" id="KW-0732">Signal</keyword>
<dbReference type="SUPFAM" id="SSF47323">
    <property type="entry name" value="Anticodon-binding domain of a subclass of class I aminoacyl-tRNA synthetases"/>
    <property type="match status" value="1"/>
</dbReference>
<dbReference type="PATRIC" id="fig|362787.3.peg.258"/>
<accession>A0A0C1H988</accession>
<evidence type="ECO:0000256" key="10">
    <source>
        <dbReference type="ARBA" id="ARBA00049339"/>
    </source>
</evidence>
<name>A0A0C1H988_9BACT</name>
<keyword evidence="8 11" id="KW-0648">Protein biosynthesis</keyword>
<reference evidence="16 17" key="1">
    <citation type="journal article" date="2014" name="Mol. Biol. Evol.">
        <title>Massive expansion of Ubiquitination-related gene families within the Chlamydiae.</title>
        <authorList>
            <person name="Domman D."/>
            <person name="Collingro A."/>
            <person name="Lagkouvardos I."/>
            <person name="Gehre L."/>
            <person name="Weinmaier T."/>
            <person name="Rattei T."/>
            <person name="Subtil A."/>
            <person name="Horn M."/>
        </authorList>
    </citation>
    <scope>NUCLEOTIDE SEQUENCE [LARGE SCALE GENOMIC DNA]</scope>
    <source>
        <strain evidence="16 17">EI2</strain>
    </source>
</reference>
<keyword evidence="6 11" id="KW-0547">Nucleotide-binding</keyword>
<keyword evidence="4 11" id="KW-0963">Cytoplasm</keyword>
<evidence type="ECO:0000256" key="11">
    <source>
        <dbReference type="HAMAP-Rule" id="MF_00123"/>
    </source>
</evidence>
<dbReference type="HAMAP" id="MF_00123">
    <property type="entry name" value="Arg_tRNA_synth"/>
    <property type="match status" value="1"/>
</dbReference>
<dbReference type="GO" id="GO:0004814">
    <property type="term" value="F:arginine-tRNA ligase activity"/>
    <property type="evidence" value="ECO:0007669"/>
    <property type="project" value="UniProtKB-UniRule"/>
</dbReference>
<evidence type="ECO:0000256" key="13">
    <source>
        <dbReference type="SAM" id="SignalP"/>
    </source>
</evidence>
<evidence type="ECO:0000256" key="8">
    <source>
        <dbReference type="ARBA" id="ARBA00022917"/>
    </source>
</evidence>
<dbReference type="InterPro" id="IPR014729">
    <property type="entry name" value="Rossmann-like_a/b/a_fold"/>
</dbReference>
<feature type="chain" id="PRO_5002133772" description="Arginine--tRNA ligase" evidence="13">
    <location>
        <begin position="25"/>
        <end position="589"/>
    </location>
</feature>
<dbReference type="SMART" id="SM00836">
    <property type="entry name" value="DALR_1"/>
    <property type="match status" value="1"/>
</dbReference>
<comment type="caution">
    <text evidence="16">The sequence shown here is derived from an EMBL/GenBank/DDBJ whole genome shotgun (WGS) entry which is preliminary data.</text>
</comment>
<dbReference type="InterPro" id="IPR035684">
    <property type="entry name" value="ArgRS_core"/>
</dbReference>
<dbReference type="NCBIfam" id="TIGR00456">
    <property type="entry name" value="argS"/>
    <property type="match status" value="1"/>
</dbReference>
<dbReference type="SUPFAM" id="SSF55190">
    <property type="entry name" value="Arginyl-tRNA synthetase (ArgRS), N-terminal 'additional' domain"/>
    <property type="match status" value="1"/>
</dbReference>
<comment type="subcellular location">
    <subcellularLocation>
        <location evidence="1 11">Cytoplasm</location>
    </subcellularLocation>
</comment>
<dbReference type="GO" id="GO:0005737">
    <property type="term" value="C:cytoplasm"/>
    <property type="evidence" value="ECO:0007669"/>
    <property type="project" value="UniProtKB-SubCell"/>
</dbReference>
<evidence type="ECO:0000256" key="1">
    <source>
        <dbReference type="ARBA" id="ARBA00004496"/>
    </source>
</evidence>
<dbReference type="Proteomes" id="UP000031465">
    <property type="component" value="Unassembled WGS sequence"/>
</dbReference>
<keyword evidence="9 11" id="KW-0030">Aminoacyl-tRNA synthetase</keyword>
<dbReference type="PANTHER" id="PTHR11956">
    <property type="entry name" value="ARGINYL-TRNA SYNTHETASE"/>
    <property type="match status" value="1"/>
</dbReference>
<keyword evidence="7 11" id="KW-0067">ATP-binding</keyword>
<evidence type="ECO:0000256" key="9">
    <source>
        <dbReference type="ARBA" id="ARBA00023146"/>
    </source>
</evidence>
<gene>
    <name evidence="11 16" type="primary">argS</name>
    <name evidence="16" type="ORF">DB44_AS00150</name>
</gene>
<evidence type="ECO:0000313" key="17">
    <source>
        <dbReference type="Proteomes" id="UP000031465"/>
    </source>
</evidence>
<dbReference type="EC" id="6.1.1.19" evidence="11"/>
<evidence type="ECO:0000256" key="6">
    <source>
        <dbReference type="ARBA" id="ARBA00022741"/>
    </source>
</evidence>
<dbReference type="Pfam" id="PF00750">
    <property type="entry name" value="tRNA-synt_1d"/>
    <property type="match status" value="1"/>
</dbReference>
<proteinExistence type="inferred from homology"/>
<evidence type="ECO:0000256" key="5">
    <source>
        <dbReference type="ARBA" id="ARBA00022598"/>
    </source>
</evidence>
<feature type="signal peptide" evidence="13">
    <location>
        <begin position="1"/>
        <end position="24"/>
    </location>
</feature>
<dbReference type="Pfam" id="PF03485">
    <property type="entry name" value="Arg_tRNA_synt_N"/>
    <property type="match status" value="1"/>
</dbReference>
<dbReference type="CDD" id="cd00671">
    <property type="entry name" value="ArgRS_core"/>
    <property type="match status" value="1"/>
</dbReference>